<comment type="caution">
    <text evidence="2">The sequence shown here is derived from an EMBL/GenBank/DDBJ whole genome shotgun (WGS) entry which is preliminary data.</text>
</comment>
<dbReference type="Pfam" id="PF02423">
    <property type="entry name" value="OCD_Mu_crystall"/>
    <property type="match status" value="1"/>
</dbReference>
<dbReference type="FunFam" id="3.40.50.720:FF:000311">
    <property type="entry name" value="Ornithine cyclodeaminase"/>
    <property type="match status" value="1"/>
</dbReference>
<dbReference type="GO" id="GO:0005737">
    <property type="term" value="C:cytoplasm"/>
    <property type="evidence" value="ECO:0007669"/>
    <property type="project" value="TreeGrafter"/>
</dbReference>
<evidence type="ECO:0000256" key="1">
    <source>
        <dbReference type="ARBA" id="ARBA00008903"/>
    </source>
</evidence>
<dbReference type="PANTHER" id="PTHR13812:SF19">
    <property type="entry name" value="KETIMINE REDUCTASE MU-CRYSTALLIN"/>
    <property type="match status" value="1"/>
</dbReference>
<reference evidence="2 3" key="1">
    <citation type="journal article" date="2014" name="Int. J. Syst. Evol. Microbiol.">
        <title>Complete genome sequence of Corynebacterium casei LMG S-19264T (=DSM 44701T), isolated from a smear-ripened cheese.</title>
        <authorList>
            <consortium name="US DOE Joint Genome Institute (JGI-PGF)"/>
            <person name="Walter F."/>
            <person name="Albersmeier A."/>
            <person name="Kalinowski J."/>
            <person name="Ruckert C."/>
        </authorList>
    </citation>
    <scope>NUCLEOTIDE SEQUENCE [LARGE SCALE GENOMIC DNA]</scope>
    <source>
        <strain evidence="2 3">CGMCC 1.15896</strain>
    </source>
</reference>
<dbReference type="GO" id="GO:0016491">
    <property type="term" value="F:oxidoreductase activity"/>
    <property type="evidence" value="ECO:0007669"/>
    <property type="project" value="UniProtKB-ARBA"/>
</dbReference>
<dbReference type="Proteomes" id="UP000596977">
    <property type="component" value="Unassembled WGS sequence"/>
</dbReference>
<dbReference type="Gene3D" id="3.30.1780.10">
    <property type="entry name" value="ornithine cyclodeaminase, domain 1"/>
    <property type="match status" value="1"/>
</dbReference>
<gene>
    <name evidence="2" type="ORF">GCM10011499_02200</name>
</gene>
<dbReference type="SUPFAM" id="SSF51735">
    <property type="entry name" value="NAD(P)-binding Rossmann-fold domains"/>
    <property type="match status" value="1"/>
</dbReference>
<name>A0A916VUE3_9HYPH</name>
<dbReference type="Gene3D" id="3.40.50.720">
    <property type="entry name" value="NAD(P)-binding Rossmann-like Domain"/>
    <property type="match status" value="1"/>
</dbReference>
<dbReference type="InterPro" id="IPR023401">
    <property type="entry name" value="ODC_N"/>
</dbReference>
<dbReference type="OrthoDB" id="9809203at2"/>
<dbReference type="PIRSF" id="PIRSF001439">
    <property type="entry name" value="CryM"/>
    <property type="match status" value="1"/>
</dbReference>
<sequence length="323" mass="34202">MSEPQSTIPFFDADQIRGATPWPRLIEAIAQGFVSTHHAPDRHIHDLAVPGEVDATALLMPAWIEGEIYGVKLATIFPSNNKAGARAVNAIYVLFDGMNGKPLALMDGGEITARRTAATSALAARYLAREDARTLLVVGTGRLPPLLAQAHKAVRDIDTVLVWGRNGEKAEKLAQRIGAELDVETGAVKDLEVGVRQADIVSCATISREALVLGDWLEPGTHLDLVGAFTPLMRETDAKAVTRSAVFIDTLGGAKAEAGDLIHAINEAAFGWDDVVADLPALCSGAHKGRSSADEITLFKSVGAAIEDLVAARLTYKASTPTG</sequence>
<dbReference type="InterPro" id="IPR036291">
    <property type="entry name" value="NAD(P)-bd_dom_sf"/>
</dbReference>
<protein>
    <submittedName>
        <fullName evidence="2">Ornithine cyclodeaminase</fullName>
    </submittedName>
</protein>
<dbReference type="NCBIfam" id="NF004793">
    <property type="entry name" value="PRK06141.1"/>
    <property type="match status" value="1"/>
</dbReference>
<evidence type="ECO:0000313" key="2">
    <source>
        <dbReference type="EMBL" id="GGA36428.1"/>
    </source>
</evidence>
<proteinExistence type="inferred from homology"/>
<dbReference type="EMBL" id="BMKB01000001">
    <property type="protein sequence ID" value="GGA36428.1"/>
    <property type="molecule type" value="Genomic_DNA"/>
</dbReference>
<organism evidence="2 3">
    <name type="scientific">Pelagibacterium lentulum</name>
    <dbReference type="NCBI Taxonomy" id="2029865"/>
    <lineage>
        <taxon>Bacteria</taxon>
        <taxon>Pseudomonadati</taxon>
        <taxon>Pseudomonadota</taxon>
        <taxon>Alphaproteobacteria</taxon>
        <taxon>Hyphomicrobiales</taxon>
        <taxon>Devosiaceae</taxon>
        <taxon>Pelagibacterium</taxon>
    </lineage>
</organism>
<accession>A0A916VUE3</accession>
<dbReference type="PANTHER" id="PTHR13812">
    <property type="entry name" value="KETIMINE REDUCTASE MU-CRYSTALLIN"/>
    <property type="match status" value="1"/>
</dbReference>
<dbReference type="InterPro" id="IPR003462">
    <property type="entry name" value="ODC_Mu_crystall"/>
</dbReference>
<comment type="similarity">
    <text evidence="1">Belongs to the ornithine cyclodeaminase/mu-crystallin family.</text>
</comment>
<dbReference type="GO" id="GO:0019752">
    <property type="term" value="P:carboxylic acid metabolic process"/>
    <property type="evidence" value="ECO:0007669"/>
    <property type="project" value="UniProtKB-ARBA"/>
</dbReference>
<dbReference type="AlphaFoldDB" id="A0A916VUE3"/>
<evidence type="ECO:0000313" key="3">
    <source>
        <dbReference type="Proteomes" id="UP000596977"/>
    </source>
</evidence>
<keyword evidence="3" id="KW-1185">Reference proteome</keyword>